<comment type="caution">
    <text evidence="2">The sequence shown here is derived from an EMBL/GenBank/DDBJ whole genome shotgun (WGS) entry which is preliminary data.</text>
</comment>
<dbReference type="Gene3D" id="1.10.533.10">
    <property type="entry name" value="Death Domain, Fas"/>
    <property type="match status" value="1"/>
</dbReference>
<accession>A0AA35QYN4</accession>
<gene>
    <name evidence="2" type="ORF">GBAR_LOCUS2129</name>
</gene>
<feature type="non-terminal residue" evidence="2">
    <location>
        <position position="1"/>
    </location>
</feature>
<name>A0AA35QYN4_GEOBA</name>
<feature type="non-terminal residue" evidence="2">
    <location>
        <position position="146"/>
    </location>
</feature>
<feature type="compositionally biased region" description="Polar residues" evidence="1">
    <location>
        <begin position="102"/>
        <end position="112"/>
    </location>
</feature>
<sequence>SPTEVVAALDTLTIEKTKELFFHLKVRLETLHDIDTSHTGNMRKIYYVQAWFDQEAGASWEKIVAALKNIGRDALAEILSTRHLTPFNLTSDPPVRAPEASGPQTSGSTVTDQPAKKLIGVLQDLVTKNESMQRELAEVQHQLKHK</sequence>
<protein>
    <submittedName>
        <fullName evidence="2">Uncharacterized protein</fullName>
    </submittedName>
</protein>
<proteinExistence type="predicted"/>
<dbReference type="SUPFAM" id="SSF47986">
    <property type="entry name" value="DEATH domain"/>
    <property type="match status" value="1"/>
</dbReference>
<organism evidence="2 3">
    <name type="scientific">Geodia barretti</name>
    <name type="common">Barrett's horny sponge</name>
    <dbReference type="NCBI Taxonomy" id="519541"/>
    <lineage>
        <taxon>Eukaryota</taxon>
        <taxon>Metazoa</taxon>
        <taxon>Porifera</taxon>
        <taxon>Demospongiae</taxon>
        <taxon>Heteroscleromorpha</taxon>
        <taxon>Tetractinellida</taxon>
        <taxon>Astrophorina</taxon>
        <taxon>Geodiidae</taxon>
        <taxon>Geodia</taxon>
    </lineage>
</organism>
<feature type="region of interest" description="Disordered" evidence="1">
    <location>
        <begin position="86"/>
        <end position="115"/>
    </location>
</feature>
<reference evidence="2" key="1">
    <citation type="submission" date="2023-03" db="EMBL/GenBank/DDBJ databases">
        <authorList>
            <person name="Steffen K."/>
            <person name="Cardenas P."/>
        </authorList>
    </citation>
    <scope>NUCLEOTIDE SEQUENCE</scope>
</reference>
<dbReference type="AlphaFoldDB" id="A0AA35QYN4"/>
<evidence type="ECO:0000256" key="1">
    <source>
        <dbReference type="SAM" id="MobiDB-lite"/>
    </source>
</evidence>
<evidence type="ECO:0000313" key="3">
    <source>
        <dbReference type="Proteomes" id="UP001174909"/>
    </source>
</evidence>
<dbReference type="InterPro" id="IPR011029">
    <property type="entry name" value="DEATH-like_dom_sf"/>
</dbReference>
<dbReference type="Proteomes" id="UP001174909">
    <property type="component" value="Unassembled WGS sequence"/>
</dbReference>
<dbReference type="EMBL" id="CASHTH010000306">
    <property type="protein sequence ID" value="CAI7997299.1"/>
    <property type="molecule type" value="Genomic_DNA"/>
</dbReference>
<evidence type="ECO:0000313" key="2">
    <source>
        <dbReference type="EMBL" id="CAI7997299.1"/>
    </source>
</evidence>
<keyword evidence="3" id="KW-1185">Reference proteome</keyword>